<keyword evidence="2" id="KW-1185">Reference proteome</keyword>
<name>A0AAD3MC25_LATJO</name>
<dbReference type="Proteomes" id="UP001279410">
    <property type="component" value="Unassembled WGS sequence"/>
</dbReference>
<protein>
    <submittedName>
        <fullName evidence="1">Wolframin</fullName>
    </submittedName>
</protein>
<evidence type="ECO:0000313" key="2">
    <source>
        <dbReference type="Proteomes" id="UP001279410"/>
    </source>
</evidence>
<accession>A0AAD3MC25</accession>
<dbReference type="EMBL" id="BRZM01003663">
    <property type="protein sequence ID" value="GLD51400.1"/>
    <property type="molecule type" value="Genomic_DNA"/>
</dbReference>
<sequence length="259" mass="28753">MFVLLSRLRAYRCSWSQLHELTYLGETRGGAAGVVDDITLGRPIRTDIECQLLVTEERSQSLLLPARPCSIIIIIFTWLSSLRRCWRMGWPLFTQSICYHNRTDLVDEALNSPCLPPASPSPSPPPVGCLRSFYRSSSLSRHPPHPSAQPIRSLSAGQISAPAHSLYRVSTSSTPRQRPEEVSFEDLEERAKSGVLSTNQRWGVAGLAEERDEAEQLHSGPTWLVQALLNKAQDAVKLQQCLASRKGLLNCPITLTIVA</sequence>
<evidence type="ECO:0000313" key="1">
    <source>
        <dbReference type="EMBL" id="GLD51400.1"/>
    </source>
</evidence>
<gene>
    <name evidence="1" type="ORF">AKAME5_002810100</name>
</gene>
<comment type="caution">
    <text evidence="1">The sequence shown here is derived from an EMBL/GenBank/DDBJ whole genome shotgun (WGS) entry which is preliminary data.</text>
</comment>
<reference evidence="1" key="1">
    <citation type="submission" date="2022-08" db="EMBL/GenBank/DDBJ databases">
        <title>Genome sequencing of akame (Lates japonicus).</title>
        <authorList>
            <person name="Hashiguchi Y."/>
            <person name="Takahashi H."/>
        </authorList>
    </citation>
    <scope>NUCLEOTIDE SEQUENCE</scope>
    <source>
        <strain evidence="1">Kochi</strain>
    </source>
</reference>
<proteinExistence type="predicted"/>
<dbReference type="AlphaFoldDB" id="A0AAD3MC25"/>
<organism evidence="1 2">
    <name type="scientific">Lates japonicus</name>
    <name type="common">Japanese lates</name>
    <dbReference type="NCBI Taxonomy" id="270547"/>
    <lineage>
        <taxon>Eukaryota</taxon>
        <taxon>Metazoa</taxon>
        <taxon>Chordata</taxon>
        <taxon>Craniata</taxon>
        <taxon>Vertebrata</taxon>
        <taxon>Euteleostomi</taxon>
        <taxon>Actinopterygii</taxon>
        <taxon>Neopterygii</taxon>
        <taxon>Teleostei</taxon>
        <taxon>Neoteleostei</taxon>
        <taxon>Acanthomorphata</taxon>
        <taxon>Carangaria</taxon>
        <taxon>Carangaria incertae sedis</taxon>
        <taxon>Centropomidae</taxon>
        <taxon>Lates</taxon>
    </lineage>
</organism>